<dbReference type="Proteomes" id="UP001530293">
    <property type="component" value="Unassembled WGS sequence"/>
</dbReference>
<reference evidence="2 3" key="1">
    <citation type="submission" date="2024-10" db="EMBL/GenBank/DDBJ databases">
        <title>Updated reference genomes for cyclostephanoid diatoms.</title>
        <authorList>
            <person name="Roberts W.R."/>
            <person name="Alverson A.J."/>
        </authorList>
    </citation>
    <scope>NUCLEOTIDE SEQUENCE [LARGE SCALE GENOMIC DNA]</scope>
    <source>
        <strain evidence="2 3">AJA232-27</strain>
    </source>
</reference>
<name>A0ABD3N8M1_9STRA</name>
<keyword evidence="1" id="KW-0812">Transmembrane</keyword>
<proteinExistence type="predicted"/>
<organism evidence="2 3">
    <name type="scientific">Discostella pseudostelligera</name>
    <dbReference type="NCBI Taxonomy" id="259834"/>
    <lineage>
        <taxon>Eukaryota</taxon>
        <taxon>Sar</taxon>
        <taxon>Stramenopiles</taxon>
        <taxon>Ochrophyta</taxon>
        <taxon>Bacillariophyta</taxon>
        <taxon>Coscinodiscophyceae</taxon>
        <taxon>Thalassiosirophycidae</taxon>
        <taxon>Stephanodiscales</taxon>
        <taxon>Stephanodiscaceae</taxon>
        <taxon>Discostella</taxon>
    </lineage>
</organism>
<keyword evidence="1" id="KW-1133">Transmembrane helix</keyword>
<dbReference type="EMBL" id="JALLBG020000034">
    <property type="protein sequence ID" value="KAL3770902.1"/>
    <property type="molecule type" value="Genomic_DNA"/>
</dbReference>
<comment type="caution">
    <text evidence="2">The sequence shown here is derived from an EMBL/GenBank/DDBJ whole genome shotgun (WGS) entry which is preliminary data.</text>
</comment>
<evidence type="ECO:0000313" key="3">
    <source>
        <dbReference type="Proteomes" id="UP001530293"/>
    </source>
</evidence>
<feature type="transmembrane region" description="Helical" evidence="1">
    <location>
        <begin position="127"/>
        <end position="144"/>
    </location>
</feature>
<dbReference type="AlphaFoldDB" id="A0ABD3N8M1"/>
<keyword evidence="3" id="KW-1185">Reference proteome</keyword>
<evidence type="ECO:0000313" key="2">
    <source>
        <dbReference type="EMBL" id="KAL3770902.1"/>
    </source>
</evidence>
<evidence type="ECO:0000256" key="1">
    <source>
        <dbReference type="SAM" id="Phobius"/>
    </source>
</evidence>
<keyword evidence="1" id="KW-0472">Membrane</keyword>
<gene>
    <name evidence="2" type="ORF">ACHAWU_003211</name>
</gene>
<accession>A0ABD3N8M1</accession>
<sequence length="156" mass="16469">MKSTTSSSKTKWTALGSDDDQLLPWLDDWEVCTSSSQCINGCCSSSTGVVGDVLICNPLSGGYTSDICVGLADASSTRSAHQAEKRITALRGSSSQRRNLAIPVASSTLTDFFRELGASSLSTGEKIVLAIGMIGLVAALTWWFQHRVKSTAASSE</sequence>
<protein>
    <submittedName>
        <fullName evidence="2">Uncharacterized protein</fullName>
    </submittedName>
</protein>